<accession>A0A8A4TXR8</accession>
<dbReference type="AlphaFoldDB" id="A0A8A4TXR8"/>
<dbReference type="GO" id="GO:0008168">
    <property type="term" value="F:methyltransferase activity"/>
    <property type="evidence" value="ECO:0007669"/>
    <property type="project" value="UniProtKB-KW"/>
</dbReference>
<reference evidence="1" key="1">
    <citation type="submission" date="2021-03" db="EMBL/GenBank/DDBJ databases">
        <title>Acanthopleuribacteraceae sp. M133.</title>
        <authorList>
            <person name="Wang G."/>
        </authorList>
    </citation>
    <scope>NUCLEOTIDE SEQUENCE</scope>
    <source>
        <strain evidence="1">M133</strain>
    </source>
</reference>
<organism evidence="1 2">
    <name type="scientific">Sulfidibacter corallicola</name>
    <dbReference type="NCBI Taxonomy" id="2818388"/>
    <lineage>
        <taxon>Bacteria</taxon>
        <taxon>Pseudomonadati</taxon>
        <taxon>Acidobacteriota</taxon>
        <taxon>Holophagae</taxon>
        <taxon>Acanthopleuribacterales</taxon>
        <taxon>Acanthopleuribacteraceae</taxon>
        <taxon>Sulfidibacter</taxon>
    </lineage>
</organism>
<dbReference type="PANTHER" id="PTHR43861:SF6">
    <property type="entry name" value="METHYLTRANSFERASE TYPE 11"/>
    <property type="match status" value="1"/>
</dbReference>
<dbReference type="Pfam" id="PF13489">
    <property type="entry name" value="Methyltransf_23"/>
    <property type="match status" value="1"/>
</dbReference>
<sequence length="295" mass="33942">MRPDDILGEGFHLTRDPEAHFWRVTPTPSLETLRDLYRHEFYAVDKPRYLEKTDSELAYWHAIWSIRLDLMAGLTGSPGRFLDIGASGGFLLAHARDRGWQVEGIEPSRQSCAFAAERFQLSLFEGYLEDFDPETARFDAIHLSLVLEHVRDPRAFLAKALSMLRPGGAIWVEVPNDFNQLQQIITTQLDKPRWWVVPKHHLNYFDFDSLSRLLTQLGAEECDRLASFPMELFVLMGLDYIGNDNVGGQAHGYRMQLERHLLAGNRELLVNLYRRLAEMGLGRTCNLLARKTLEQ</sequence>
<dbReference type="Proteomes" id="UP000663929">
    <property type="component" value="Chromosome"/>
</dbReference>
<keyword evidence="1" id="KW-0489">Methyltransferase</keyword>
<dbReference type="InterPro" id="IPR029063">
    <property type="entry name" value="SAM-dependent_MTases_sf"/>
</dbReference>
<evidence type="ECO:0000313" key="2">
    <source>
        <dbReference type="Proteomes" id="UP000663929"/>
    </source>
</evidence>
<protein>
    <submittedName>
        <fullName evidence="1">Class I SAM-dependent methyltransferase</fullName>
    </submittedName>
</protein>
<dbReference type="GO" id="GO:0032259">
    <property type="term" value="P:methylation"/>
    <property type="evidence" value="ECO:0007669"/>
    <property type="project" value="UniProtKB-KW"/>
</dbReference>
<dbReference type="Gene3D" id="3.40.50.150">
    <property type="entry name" value="Vaccinia Virus protein VP39"/>
    <property type="match status" value="1"/>
</dbReference>
<dbReference type="KEGG" id="scor:J3U87_16905"/>
<dbReference type="SUPFAM" id="SSF53335">
    <property type="entry name" value="S-adenosyl-L-methionine-dependent methyltransferases"/>
    <property type="match status" value="1"/>
</dbReference>
<name>A0A8A4TXR8_SULCO</name>
<evidence type="ECO:0000313" key="1">
    <source>
        <dbReference type="EMBL" id="QTD54127.1"/>
    </source>
</evidence>
<keyword evidence="1" id="KW-0808">Transferase</keyword>
<dbReference type="CDD" id="cd02440">
    <property type="entry name" value="AdoMet_MTases"/>
    <property type="match status" value="1"/>
</dbReference>
<proteinExistence type="predicted"/>
<gene>
    <name evidence="1" type="ORF">J3U87_16905</name>
</gene>
<dbReference type="EMBL" id="CP071793">
    <property type="protein sequence ID" value="QTD54127.1"/>
    <property type="molecule type" value="Genomic_DNA"/>
</dbReference>
<dbReference type="PANTHER" id="PTHR43861">
    <property type="entry name" value="TRANS-ACONITATE 2-METHYLTRANSFERASE-RELATED"/>
    <property type="match status" value="1"/>
</dbReference>
<dbReference type="RefSeq" id="WP_237384226.1">
    <property type="nucleotide sequence ID" value="NZ_CP071793.1"/>
</dbReference>
<keyword evidence="2" id="KW-1185">Reference proteome</keyword>